<proteinExistence type="predicted"/>
<dbReference type="RefSeq" id="XP_055863177.1">
    <property type="nucleotide sequence ID" value="XM_056007202.1"/>
</dbReference>
<feature type="chain" id="PRO_5040952754" evidence="1">
    <location>
        <begin position="26"/>
        <end position="375"/>
    </location>
</feature>
<evidence type="ECO:0000313" key="2">
    <source>
        <dbReference type="Proteomes" id="UP001165740"/>
    </source>
</evidence>
<dbReference type="OMA" id="ACPNFLE"/>
<dbReference type="Proteomes" id="UP001165740">
    <property type="component" value="Chromosome 12"/>
</dbReference>
<evidence type="ECO:0000256" key="1">
    <source>
        <dbReference type="SAM" id="SignalP"/>
    </source>
</evidence>
<evidence type="ECO:0000313" key="3">
    <source>
        <dbReference type="RefSeq" id="XP_055863177.1"/>
    </source>
</evidence>
<keyword evidence="2" id="KW-1185">Reference proteome</keyword>
<reference evidence="3" key="1">
    <citation type="submission" date="2025-08" db="UniProtKB">
        <authorList>
            <consortium name="RefSeq"/>
        </authorList>
    </citation>
    <scope>IDENTIFICATION</scope>
</reference>
<name>A0A9W2YK91_BIOGL</name>
<dbReference type="OrthoDB" id="6111332at2759"/>
<organism evidence="2 3">
    <name type="scientific">Biomphalaria glabrata</name>
    <name type="common">Bloodfluke planorb</name>
    <name type="synonym">Freshwater snail</name>
    <dbReference type="NCBI Taxonomy" id="6526"/>
    <lineage>
        <taxon>Eukaryota</taxon>
        <taxon>Metazoa</taxon>
        <taxon>Spiralia</taxon>
        <taxon>Lophotrochozoa</taxon>
        <taxon>Mollusca</taxon>
        <taxon>Gastropoda</taxon>
        <taxon>Heterobranchia</taxon>
        <taxon>Euthyneura</taxon>
        <taxon>Panpulmonata</taxon>
        <taxon>Hygrophila</taxon>
        <taxon>Lymnaeoidea</taxon>
        <taxon>Planorbidae</taxon>
        <taxon>Biomphalaria</taxon>
    </lineage>
</organism>
<feature type="signal peptide" evidence="1">
    <location>
        <begin position="1"/>
        <end position="25"/>
    </location>
</feature>
<sequence length="375" mass="41583">MEYLRRSLSLTVVVLIVLLVPSVTPQSKCDRKKAELCVAQMEDVITGVLETTTGVSRTEKLQQLCLNVIKGNNLTQCFIEATAGCSEPAQVAPTDVVQRWEKVMQDLYGLCDGACPNFLEKTVNITQCTGIIRFDALYDSSYTVFCNSLNQSLQCVSETSEKCPQFSHLFYDLLPEGMDQTASTICTGGCDNFDQALEMLETCKKYVLDLPNDLKEACVSYENFKTCIRLSEAPVACPMFGSLMEVLYPQHIFGLYEQNCNRSLDDSSVDKCGAIGIARVDHCLRIFALAWPPKPKTPTEQQCRDYASATKCLERAGFGECASLRQYFNGKTEGKQAIKQMMREKCPGLESSGRPLTAWVLGTLISLLMSTLLSL</sequence>
<accession>A0A9W2YK91</accession>
<protein>
    <submittedName>
        <fullName evidence="3">Uncharacterized protein LOC106070356</fullName>
    </submittedName>
</protein>
<keyword evidence="1" id="KW-0732">Signal</keyword>
<dbReference type="GeneID" id="106070356"/>
<gene>
    <name evidence="3" type="primary">LOC106070356</name>
</gene>
<dbReference type="AlphaFoldDB" id="A0A9W2YK91"/>